<reference evidence="8" key="1">
    <citation type="submission" date="2018-06" db="EMBL/GenBank/DDBJ databases">
        <authorList>
            <person name="Zhirakovskaya E."/>
        </authorList>
    </citation>
    <scope>NUCLEOTIDE SEQUENCE</scope>
</reference>
<proteinExistence type="predicted"/>
<dbReference type="PANTHER" id="PTHR43646:SF2">
    <property type="entry name" value="GLYCOSYLTRANSFERASE 2-LIKE DOMAIN-CONTAINING PROTEIN"/>
    <property type="match status" value="1"/>
</dbReference>
<evidence type="ECO:0000256" key="5">
    <source>
        <dbReference type="ARBA" id="ARBA00023136"/>
    </source>
</evidence>
<protein>
    <recommendedName>
        <fullName evidence="7">Glycosyltransferase 2-like domain-containing protein</fullName>
    </recommendedName>
</protein>
<organism evidence="8">
    <name type="scientific">hydrothermal vent metagenome</name>
    <dbReference type="NCBI Taxonomy" id="652676"/>
    <lineage>
        <taxon>unclassified sequences</taxon>
        <taxon>metagenomes</taxon>
        <taxon>ecological metagenomes</taxon>
    </lineage>
</organism>
<keyword evidence="6" id="KW-0812">Transmembrane</keyword>
<evidence type="ECO:0000259" key="7">
    <source>
        <dbReference type="Pfam" id="PF00535"/>
    </source>
</evidence>
<dbReference type="InterPro" id="IPR001173">
    <property type="entry name" value="Glyco_trans_2-like"/>
</dbReference>
<sequence length="341" mass="38420">MDNNRKKVSVLIPCRNEAQSIENCIKNVYDFEPPEGGFEVIIIDGMSDDETRDILCRLKKEYNSLSIIDNSRLTVPHAMNLGIQQAQGEYIIRTDVRCIHPKTYLKDLIKLSEKTGADNVGGVLIPIGETYTQKSIAAAYKSPVALGGALRDRGDFVGETDAVYGGCFRRERLLDVGMYDETMVRNQDDELSFRLRKSGGKVLQSGNIRVKYFPRRHFKQLFKQFLQYGYWKVSVLKKHPAQASWRHYAPAMLVSGFSGMLLATLFNIHLLPVLLLYTGGYLLSVSAESLRLTYKKRDIELWPGVVTAIVVIHTGFGLGFIAGIVSRLLGLKPQYFESLSR</sequence>
<gene>
    <name evidence="8" type="ORF">MNBD_NITROSPIRAE03-1262</name>
</gene>
<name>A0A3B1CNN8_9ZZZZ</name>
<comment type="subcellular location">
    <subcellularLocation>
        <location evidence="1">Cell membrane</location>
    </subcellularLocation>
</comment>
<dbReference type="Gene3D" id="3.90.550.10">
    <property type="entry name" value="Spore Coat Polysaccharide Biosynthesis Protein SpsA, Chain A"/>
    <property type="match status" value="1"/>
</dbReference>
<dbReference type="InterPro" id="IPR029044">
    <property type="entry name" value="Nucleotide-diphossugar_trans"/>
</dbReference>
<dbReference type="PANTHER" id="PTHR43646">
    <property type="entry name" value="GLYCOSYLTRANSFERASE"/>
    <property type="match status" value="1"/>
</dbReference>
<dbReference type="GO" id="GO:0016757">
    <property type="term" value="F:glycosyltransferase activity"/>
    <property type="evidence" value="ECO:0007669"/>
    <property type="project" value="UniProtKB-KW"/>
</dbReference>
<dbReference type="GO" id="GO:0005886">
    <property type="term" value="C:plasma membrane"/>
    <property type="evidence" value="ECO:0007669"/>
    <property type="project" value="UniProtKB-SubCell"/>
</dbReference>
<evidence type="ECO:0000256" key="1">
    <source>
        <dbReference type="ARBA" id="ARBA00004236"/>
    </source>
</evidence>
<evidence type="ECO:0000256" key="3">
    <source>
        <dbReference type="ARBA" id="ARBA00022676"/>
    </source>
</evidence>
<dbReference type="Pfam" id="PF00535">
    <property type="entry name" value="Glycos_transf_2"/>
    <property type="match status" value="1"/>
</dbReference>
<evidence type="ECO:0000256" key="4">
    <source>
        <dbReference type="ARBA" id="ARBA00022679"/>
    </source>
</evidence>
<accession>A0A3B1CNN8</accession>
<keyword evidence="2" id="KW-1003">Cell membrane</keyword>
<feature type="transmembrane region" description="Helical" evidence="6">
    <location>
        <begin position="301"/>
        <end position="325"/>
    </location>
</feature>
<keyword evidence="3" id="KW-0328">Glycosyltransferase</keyword>
<evidence type="ECO:0000256" key="6">
    <source>
        <dbReference type="SAM" id="Phobius"/>
    </source>
</evidence>
<dbReference type="SUPFAM" id="SSF53448">
    <property type="entry name" value="Nucleotide-diphospho-sugar transferases"/>
    <property type="match status" value="1"/>
</dbReference>
<dbReference type="CDD" id="cd02525">
    <property type="entry name" value="Succinoglycan_BP_ExoA"/>
    <property type="match status" value="1"/>
</dbReference>
<keyword evidence="5 6" id="KW-0472">Membrane</keyword>
<evidence type="ECO:0000256" key="2">
    <source>
        <dbReference type="ARBA" id="ARBA00022475"/>
    </source>
</evidence>
<dbReference type="AlphaFoldDB" id="A0A3B1CNN8"/>
<keyword evidence="6" id="KW-1133">Transmembrane helix</keyword>
<keyword evidence="4" id="KW-0808">Transferase</keyword>
<evidence type="ECO:0000313" key="8">
    <source>
        <dbReference type="EMBL" id="VAX32146.1"/>
    </source>
</evidence>
<dbReference type="EMBL" id="UOGI01000129">
    <property type="protein sequence ID" value="VAX32146.1"/>
    <property type="molecule type" value="Genomic_DNA"/>
</dbReference>
<feature type="domain" description="Glycosyltransferase 2-like" evidence="7">
    <location>
        <begin position="9"/>
        <end position="170"/>
    </location>
</feature>